<evidence type="ECO:0000313" key="7">
    <source>
        <dbReference type="Proteomes" id="UP001345691"/>
    </source>
</evidence>
<dbReference type="PRINTS" id="PR00463">
    <property type="entry name" value="EP450I"/>
</dbReference>
<keyword evidence="3" id="KW-0560">Oxidoreductase</keyword>
<dbReference type="EMBL" id="JAVRRF010000058">
    <property type="protein sequence ID" value="KAK5048428.1"/>
    <property type="molecule type" value="Genomic_DNA"/>
</dbReference>
<dbReference type="Gene3D" id="1.10.630.10">
    <property type="entry name" value="Cytochrome P450"/>
    <property type="match status" value="1"/>
</dbReference>
<keyword evidence="5" id="KW-1133">Transmembrane helix</keyword>
<evidence type="ECO:0000256" key="5">
    <source>
        <dbReference type="SAM" id="Phobius"/>
    </source>
</evidence>
<evidence type="ECO:0008006" key="8">
    <source>
        <dbReference type="Google" id="ProtNLM"/>
    </source>
</evidence>
<keyword evidence="4" id="KW-0408">Iron</keyword>
<evidence type="ECO:0000256" key="4">
    <source>
        <dbReference type="ARBA" id="ARBA00023004"/>
    </source>
</evidence>
<dbReference type="InterPro" id="IPR050364">
    <property type="entry name" value="Cytochrome_P450_fung"/>
</dbReference>
<dbReference type="SUPFAM" id="SSF48264">
    <property type="entry name" value="Cytochrome P450"/>
    <property type="match status" value="1"/>
</dbReference>
<accession>A0ABR0IVU1</accession>
<comment type="similarity">
    <text evidence="1">Belongs to the cytochrome P450 family.</text>
</comment>
<reference evidence="6 7" key="1">
    <citation type="submission" date="2023-08" db="EMBL/GenBank/DDBJ databases">
        <title>Black Yeasts Isolated from many extreme environments.</title>
        <authorList>
            <person name="Coleine C."/>
            <person name="Stajich J.E."/>
            <person name="Selbmann L."/>
        </authorList>
    </citation>
    <scope>NUCLEOTIDE SEQUENCE [LARGE SCALE GENOMIC DNA]</scope>
    <source>
        <strain evidence="6 7">CCFEE 6328</strain>
    </source>
</reference>
<name>A0ABR0IVU1_9EURO</name>
<organism evidence="6 7">
    <name type="scientific">Exophiala sideris</name>
    <dbReference type="NCBI Taxonomy" id="1016849"/>
    <lineage>
        <taxon>Eukaryota</taxon>
        <taxon>Fungi</taxon>
        <taxon>Dikarya</taxon>
        <taxon>Ascomycota</taxon>
        <taxon>Pezizomycotina</taxon>
        <taxon>Eurotiomycetes</taxon>
        <taxon>Chaetothyriomycetidae</taxon>
        <taxon>Chaetothyriales</taxon>
        <taxon>Herpotrichiellaceae</taxon>
        <taxon>Exophiala</taxon>
    </lineage>
</organism>
<evidence type="ECO:0000256" key="2">
    <source>
        <dbReference type="ARBA" id="ARBA00022723"/>
    </source>
</evidence>
<keyword evidence="2" id="KW-0479">Metal-binding</keyword>
<dbReference type="Proteomes" id="UP001345691">
    <property type="component" value="Unassembled WGS sequence"/>
</dbReference>
<dbReference type="PANTHER" id="PTHR46300">
    <property type="entry name" value="P450, PUTATIVE (EUROFUNG)-RELATED-RELATED"/>
    <property type="match status" value="1"/>
</dbReference>
<gene>
    <name evidence="6" type="ORF">LTR69_011367</name>
</gene>
<sequence>MISYASTFGILALGLVLNFIITRIRFNRRYKLPNVVPGWPVIGNSLDMPFPPGMWLVEQAQKYGEIFTVNLGTKRIVFLNSSRVVEDLMEKRAAIYSSRPDRPMLSDIMSGGYRIVMMGYTDKWRAQRKIMLNILNTTQAEAKFVPFQELEAKQLVYEVLQNPQEFHRAGQRFSNSMILSVIFGRRAVPDDELLQFILGYNPVLGEVQMDPQKSPADNFSTLANLPKPLQWWRLFGERFYQDHIKAFNKEYTNFLDEYRRGMVKPCYAVDLLESSKENKMTDEEILYTFTSLIEAGSDTTRVSILQIMAAAACYPAWVKTAQAALEEVYGSDPHSLPSLHDRRKLPYISAVVKEVLRWRPFLQMGVPHTLIQDDEYDGYKFPKGTEFTWNAYAITLSEKEYSNPFTFEPQHFLNDDLNKPTKGH</sequence>
<evidence type="ECO:0000313" key="6">
    <source>
        <dbReference type="EMBL" id="KAK5048428.1"/>
    </source>
</evidence>
<feature type="transmembrane region" description="Helical" evidence="5">
    <location>
        <begin position="6"/>
        <end position="24"/>
    </location>
</feature>
<keyword evidence="5" id="KW-0812">Transmembrane</keyword>
<dbReference type="PANTHER" id="PTHR46300:SF12">
    <property type="entry name" value="P450, PUTATIVE (EUROFUNG)-RELATED"/>
    <property type="match status" value="1"/>
</dbReference>
<dbReference type="Pfam" id="PF00067">
    <property type="entry name" value="p450"/>
    <property type="match status" value="1"/>
</dbReference>
<keyword evidence="5" id="KW-0472">Membrane</keyword>
<evidence type="ECO:0000256" key="1">
    <source>
        <dbReference type="ARBA" id="ARBA00010617"/>
    </source>
</evidence>
<comment type="caution">
    <text evidence="6">The sequence shown here is derived from an EMBL/GenBank/DDBJ whole genome shotgun (WGS) entry which is preliminary data.</text>
</comment>
<dbReference type="InterPro" id="IPR001128">
    <property type="entry name" value="Cyt_P450"/>
</dbReference>
<evidence type="ECO:0000256" key="3">
    <source>
        <dbReference type="ARBA" id="ARBA00023002"/>
    </source>
</evidence>
<keyword evidence="7" id="KW-1185">Reference proteome</keyword>
<proteinExistence type="inferred from homology"/>
<dbReference type="InterPro" id="IPR036396">
    <property type="entry name" value="Cyt_P450_sf"/>
</dbReference>
<dbReference type="InterPro" id="IPR002401">
    <property type="entry name" value="Cyt_P450_E_grp-I"/>
</dbReference>
<protein>
    <recommendedName>
        <fullName evidence="8">Cytochrome P450</fullName>
    </recommendedName>
</protein>